<dbReference type="Gene3D" id="1.10.287.950">
    <property type="entry name" value="Methyl-accepting chemotaxis protein"/>
    <property type="match status" value="1"/>
</dbReference>
<keyword evidence="9" id="KW-1185">Reference proteome</keyword>
<keyword evidence="5" id="KW-1133">Transmembrane helix</keyword>
<evidence type="ECO:0000256" key="5">
    <source>
        <dbReference type="SAM" id="Phobius"/>
    </source>
</evidence>
<evidence type="ECO:0000256" key="2">
    <source>
        <dbReference type="ARBA" id="ARBA00029447"/>
    </source>
</evidence>
<dbReference type="GO" id="GO:0016020">
    <property type="term" value="C:membrane"/>
    <property type="evidence" value="ECO:0007669"/>
    <property type="project" value="InterPro"/>
</dbReference>
<keyword evidence="5" id="KW-0812">Transmembrane</keyword>
<dbReference type="PROSITE" id="PS50885">
    <property type="entry name" value="HAMP"/>
    <property type="match status" value="1"/>
</dbReference>
<dbReference type="PANTHER" id="PTHR32089">
    <property type="entry name" value="METHYL-ACCEPTING CHEMOTAXIS PROTEIN MCPB"/>
    <property type="match status" value="1"/>
</dbReference>
<evidence type="ECO:0000259" key="6">
    <source>
        <dbReference type="PROSITE" id="PS50111"/>
    </source>
</evidence>
<feature type="transmembrane region" description="Helical" evidence="5">
    <location>
        <begin position="48"/>
        <end position="65"/>
    </location>
</feature>
<dbReference type="EMBL" id="GG693887">
    <property type="protein sequence ID" value="EES51702.1"/>
    <property type="molecule type" value="Genomic_DNA"/>
</dbReference>
<dbReference type="PROSITE" id="PS50111">
    <property type="entry name" value="CHEMOTAXIS_TRANSDUC_2"/>
    <property type="match status" value="1"/>
</dbReference>
<dbReference type="Proteomes" id="UP000009374">
    <property type="component" value="Unassembled WGS sequence"/>
</dbReference>
<keyword evidence="5" id="KW-0472">Membrane</keyword>
<feature type="transmembrane region" description="Helical" evidence="5">
    <location>
        <begin position="210"/>
        <end position="228"/>
    </location>
</feature>
<dbReference type="InterPro" id="IPR003660">
    <property type="entry name" value="HAMP_dom"/>
</dbReference>
<feature type="domain" description="Methyl-accepting transducer" evidence="6">
    <location>
        <begin position="380"/>
        <end position="472"/>
    </location>
</feature>
<accession>C6I0P7</accession>
<dbReference type="Gene3D" id="6.10.340.10">
    <property type="match status" value="1"/>
</dbReference>
<evidence type="ECO:0000256" key="3">
    <source>
        <dbReference type="PROSITE-ProRule" id="PRU00284"/>
    </source>
</evidence>
<name>C6I0P7_9BACT</name>
<organism evidence="8 9">
    <name type="scientific">Leptospirillum ferrodiazotrophum</name>
    <dbReference type="NCBI Taxonomy" id="412449"/>
    <lineage>
        <taxon>Bacteria</taxon>
        <taxon>Pseudomonadati</taxon>
        <taxon>Nitrospirota</taxon>
        <taxon>Nitrospiria</taxon>
        <taxon>Nitrospirales</taxon>
        <taxon>Nitrospiraceae</taxon>
        <taxon>Leptospirillum</taxon>
    </lineage>
</organism>
<protein>
    <submittedName>
        <fullName evidence="8">Methyl-accepting chemotaxis sensory transducer</fullName>
    </submittedName>
</protein>
<evidence type="ECO:0000313" key="9">
    <source>
        <dbReference type="Proteomes" id="UP000009374"/>
    </source>
</evidence>
<evidence type="ECO:0000256" key="1">
    <source>
        <dbReference type="ARBA" id="ARBA00023224"/>
    </source>
</evidence>
<evidence type="ECO:0000256" key="4">
    <source>
        <dbReference type="SAM" id="MobiDB-lite"/>
    </source>
</evidence>
<comment type="similarity">
    <text evidence="2">Belongs to the methyl-accepting chemotaxis (MCP) protein family.</text>
</comment>
<sequence>MSERRLLLSPEPSPPASFSGAEPLRLDSSHSPEKMAPVPWHRKVTTRFFLWLFLALSLGFFILGYQIDRAEEKSAVDALSSRLHSESTLLLSALVRFLEKGDLSGARTLFDSLSRAGGDQAVLFSPDGRTVLLSSRKVPAFLLKGQAGLPEGFHQGRDERGRRVFLERFPLTSRVSCQGCPPATRLGTLVFYSDGKDFASRLNKGRWARFWMFSGILETLVLVVLLLIRRSLVRPLDGLSQAIARVTPEDPDLRLSFPRTKDDELGRLVFFLNRFVDLFRGWMGEVSDRVRWVEAHADLLGRDHERRYRKEEEVRHSLNELRLRVRDLINGKPRLKEGEIAGDLSYFTEKSKKIRQVSESVHESVREAQKLSKGLALDGESLARMRRNLSEAFNGVGEISRELHLTGINAAIEASHAGVHGRTFRIVADTVADLSRKTEGAVNSIGTELSTLTSQLERVVSTLDSGGEEIDTAGRRLVKLDEHWKLFFEALGRLEIQWEGLAERISSETEALLKIQAILDSLSEDFREQLGQKPLEERHLGEIRKVVGELNAEIERFRI</sequence>
<evidence type="ECO:0000259" key="7">
    <source>
        <dbReference type="PROSITE" id="PS50885"/>
    </source>
</evidence>
<feature type="compositionally biased region" description="Basic and acidic residues" evidence="4">
    <location>
        <begin position="24"/>
        <end position="33"/>
    </location>
</feature>
<proteinExistence type="inferred from homology"/>
<dbReference type="Pfam" id="PF00015">
    <property type="entry name" value="MCPsignal"/>
    <property type="match status" value="1"/>
</dbReference>
<gene>
    <name evidence="8" type="ORF">UBAL3_95680138</name>
</gene>
<evidence type="ECO:0000313" key="8">
    <source>
        <dbReference type="EMBL" id="EES51702.1"/>
    </source>
</evidence>
<dbReference type="SUPFAM" id="SSF58104">
    <property type="entry name" value="Methyl-accepting chemotaxis protein (MCP) signaling domain"/>
    <property type="match status" value="1"/>
</dbReference>
<feature type="region of interest" description="Disordered" evidence="4">
    <location>
        <begin position="1"/>
        <end position="35"/>
    </location>
</feature>
<dbReference type="AlphaFoldDB" id="C6I0P7"/>
<dbReference type="PANTHER" id="PTHR32089:SF112">
    <property type="entry name" value="LYSOZYME-LIKE PROTEIN-RELATED"/>
    <property type="match status" value="1"/>
</dbReference>
<keyword evidence="1 3" id="KW-0807">Transducer</keyword>
<feature type="domain" description="HAMP" evidence="7">
    <location>
        <begin position="230"/>
        <end position="284"/>
    </location>
</feature>
<reference evidence="8 9" key="1">
    <citation type="journal article" date="2009" name="Appl. Environ. Microbiol.">
        <title>Community genomic and proteomic analyses of chemoautotrophic iron-oxidizing "Leptospirillum rubarum" (Group II) and "Leptospirillum ferrodiazotrophum" (Group III) bacteria in acid mine drainage biofilms.</title>
        <authorList>
            <person name="Goltsman D.S."/>
            <person name="Denef V.J."/>
            <person name="Singer S.W."/>
            <person name="VerBerkmoes N.C."/>
            <person name="Lefsrud M."/>
            <person name="Mueller R.S."/>
            <person name="Dick G.J."/>
            <person name="Sun C.L."/>
            <person name="Wheeler K.E."/>
            <person name="Zemla A."/>
            <person name="Baker B.J."/>
            <person name="Hauser L."/>
            <person name="Land M."/>
            <person name="Shah M.B."/>
            <person name="Thelen M.P."/>
            <person name="Hettich R.L."/>
            <person name="Banfield J.F."/>
        </authorList>
    </citation>
    <scope>NUCLEOTIDE SEQUENCE [LARGE SCALE GENOMIC DNA]</scope>
</reference>
<dbReference type="GO" id="GO:0007165">
    <property type="term" value="P:signal transduction"/>
    <property type="evidence" value="ECO:0007669"/>
    <property type="project" value="UniProtKB-KW"/>
</dbReference>
<dbReference type="InterPro" id="IPR004089">
    <property type="entry name" value="MCPsignal_dom"/>
</dbReference>